<accession>A0A9Q0S411</accession>
<feature type="compositionally biased region" description="Polar residues" evidence="1">
    <location>
        <begin position="1"/>
        <end position="19"/>
    </location>
</feature>
<sequence>MKTSRAGWQSPQDDLSSKLQSDEYPFRHTVSSSS</sequence>
<feature type="region of interest" description="Disordered" evidence="1">
    <location>
        <begin position="1"/>
        <end position="34"/>
    </location>
</feature>
<feature type="non-terminal residue" evidence="2">
    <location>
        <position position="1"/>
    </location>
</feature>
<proteinExistence type="predicted"/>
<gene>
    <name evidence="2" type="ORF">Bhyg_08959</name>
</gene>
<reference evidence="2" key="1">
    <citation type="submission" date="2022-07" db="EMBL/GenBank/DDBJ databases">
        <authorList>
            <person name="Trinca V."/>
            <person name="Uliana J.V.C."/>
            <person name="Torres T.T."/>
            <person name="Ward R.J."/>
            <person name="Monesi N."/>
        </authorList>
    </citation>
    <scope>NUCLEOTIDE SEQUENCE</scope>
    <source>
        <strain evidence="2">HSMRA1968</strain>
        <tissue evidence="2">Whole embryos</tissue>
    </source>
</reference>
<protein>
    <submittedName>
        <fullName evidence="2">Uncharacterized protein</fullName>
    </submittedName>
</protein>
<organism evidence="2 3">
    <name type="scientific">Pseudolycoriella hygida</name>
    <dbReference type="NCBI Taxonomy" id="35572"/>
    <lineage>
        <taxon>Eukaryota</taxon>
        <taxon>Metazoa</taxon>
        <taxon>Ecdysozoa</taxon>
        <taxon>Arthropoda</taxon>
        <taxon>Hexapoda</taxon>
        <taxon>Insecta</taxon>
        <taxon>Pterygota</taxon>
        <taxon>Neoptera</taxon>
        <taxon>Endopterygota</taxon>
        <taxon>Diptera</taxon>
        <taxon>Nematocera</taxon>
        <taxon>Sciaroidea</taxon>
        <taxon>Sciaridae</taxon>
        <taxon>Pseudolycoriella</taxon>
    </lineage>
</organism>
<evidence type="ECO:0000256" key="1">
    <source>
        <dbReference type="SAM" id="MobiDB-lite"/>
    </source>
</evidence>
<evidence type="ECO:0000313" key="3">
    <source>
        <dbReference type="Proteomes" id="UP001151699"/>
    </source>
</evidence>
<keyword evidence="3" id="KW-1185">Reference proteome</keyword>
<comment type="caution">
    <text evidence="2">The sequence shown here is derived from an EMBL/GenBank/DDBJ whole genome shotgun (WGS) entry which is preliminary data.</text>
</comment>
<evidence type="ECO:0000313" key="2">
    <source>
        <dbReference type="EMBL" id="KAJ6643994.1"/>
    </source>
</evidence>
<dbReference type="AlphaFoldDB" id="A0A9Q0S411"/>
<dbReference type="EMBL" id="WJQU01000002">
    <property type="protein sequence ID" value="KAJ6643994.1"/>
    <property type="molecule type" value="Genomic_DNA"/>
</dbReference>
<dbReference type="Proteomes" id="UP001151699">
    <property type="component" value="Chromosome B"/>
</dbReference>
<name>A0A9Q0S411_9DIPT</name>